<comment type="caution">
    <text evidence="2">The sequence shown here is derived from an EMBL/GenBank/DDBJ whole genome shotgun (WGS) entry which is preliminary data.</text>
</comment>
<feature type="transmembrane region" description="Helical" evidence="1">
    <location>
        <begin position="61"/>
        <end position="81"/>
    </location>
</feature>
<evidence type="ECO:0000256" key="1">
    <source>
        <dbReference type="SAM" id="Phobius"/>
    </source>
</evidence>
<proteinExistence type="predicted"/>
<dbReference type="Proteomes" id="UP001164776">
    <property type="component" value="Unassembled WGS sequence"/>
</dbReference>
<sequence>MAAAVLRRYLHRLTAMMDGRGAAAIARRRHRHHQQLIDSGRALLLFGAITLTHQLSNAEHLVLGLMLWLLGAALVTLSLGAPRFPHRIAAALRNYLLGGL</sequence>
<accession>A0A9W7X767</accession>
<dbReference type="AlphaFoldDB" id="A0A9W7X767"/>
<organism evidence="2 3">
    <name type="scientific">Paspalum vaginatum</name>
    <name type="common">seashore paspalum</name>
    <dbReference type="NCBI Taxonomy" id="158149"/>
    <lineage>
        <taxon>Eukaryota</taxon>
        <taxon>Viridiplantae</taxon>
        <taxon>Streptophyta</taxon>
        <taxon>Embryophyta</taxon>
        <taxon>Tracheophyta</taxon>
        <taxon>Spermatophyta</taxon>
        <taxon>Magnoliopsida</taxon>
        <taxon>Liliopsida</taxon>
        <taxon>Poales</taxon>
        <taxon>Poaceae</taxon>
        <taxon>PACMAD clade</taxon>
        <taxon>Panicoideae</taxon>
        <taxon>Andropogonodae</taxon>
        <taxon>Paspaleae</taxon>
        <taxon>Paspalinae</taxon>
        <taxon>Paspalum</taxon>
    </lineage>
</organism>
<keyword evidence="3" id="KW-1185">Reference proteome</keyword>
<reference evidence="2 3" key="1">
    <citation type="submission" date="2022-10" db="EMBL/GenBank/DDBJ databases">
        <title>WGS assembly of Paspalum vaginatum 540-79.</title>
        <authorList>
            <person name="Sun G."/>
            <person name="Wase N."/>
            <person name="Shu S."/>
            <person name="Jenkins J."/>
            <person name="Zhou B."/>
            <person name="Torres-Rodriguez J."/>
            <person name="Chen C."/>
            <person name="Sandor L."/>
            <person name="Plott C."/>
            <person name="Yoshinga Y."/>
            <person name="Daum C."/>
            <person name="Qi P."/>
            <person name="Barry K."/>
            <person name="Lipzen A."/>
            <person name="Berry L."/>
            <person name="Pedersen C."/>
            <person name="Gottilla T."/>
            <person name="Foltz A."/>
            <person name="Yu H."/>
            <person name="O'Malley R."/>
            <person name="Zhang C."/>
            <person name="Devos K."/>
            <person name="Sigmon B."/>
            <person name="Yu B."/>
            <person name="Obata T."/>
            <person name="Schmutz J."/>
            <person name="Schnable J."/>
        </authorList>
    </citation>
    <scope>NUCLEOTIDE SEQUENCE [LARGE SCALE GENOMIC DNA]</scope>
    <source>
        <strain evidence="3">cv. 540-79</strain>
    </source>
</reference>
<evidence type="ECO:0000313" key="3">
    <source>
        <dbReference type="Proteomes" id="UP001164776"/>
    </source>
</evidence>
<protein>
    <submittedName>
        <fullName evidence="2">Uncharacterized protein</fullName>
    </submittedName>
</protein>
<gene>
    <name evidence="2" type="ORF">BS78_K036800</name>
</gene>
<keyword evidence="1" id="KW-0472">Membrane</keyword>
<keyword evidence="1" id="KW-1133">Transmembrane helix</keyword>
<dbReference type="EMBL" id="MU630012">
    <property type="protein sequence ID" value="KAJ1254535.1"/>
    <property type="molecule type" value="Genomic_DNA"/>
</dbReference>
<name>A0A9W7X767_9POAL</name>
<evidence type="ECO:0000313" key="2">
    <source>
        <dbReference type="EMBL" id="KAJ1254535.1"/>
    </source>
</evidence>
<keyword evidence="1" id="KW-0812">Transmembrane</keyword>